<organism evidence="2">
    <name type="scientific">marine sediment metagenome</name>
    <dbReference type="NCBI Taxonomy" id="412755"/>
    <lineage>
        <taxon>unclassified sequences</taxon>
        <taxon>metagenomes</taxon>
        <taxon>ecological metagenomes</taxon>
    </lineage>
</organism>
<evidence type="ECO:0000313" key="2">
    <source>
        <dbReference type="EMBL" id="KKL28110.1"/>
    </source>
</evidence>
<sequence>MKLKDIFENPWLPPNSKAPSRKKVLKLRKLFRKSRGRHTNRRLRDIASGKDRTWVPDPDPMDYLDGHTDNGPKFT</sequence>
<gene>
    <name evidence="2" type="ORF">LCGC14_2378430</name>
</gene>
<accession>A0A0F9C1M6</accession>
<proteinExistence type="predicted"/>
<protein>
    <submittedName>
        <fullName evidence="2">Uncharacterized protein</fullName>
    </submittedName>
</protein>
<dbReference type="AlphaFoldDB" id="A0A0F9C1M6"/>
<reference evidence="2" key="1">
    <citation type="journal article" date="2015" name="Nature">
        <title>Complex archaea that bridge the gap between prokaryotes and eukaryotes.</title>
        <authorList>
            <person name="Spang A."/>
            <person name="Saw J.H."/>
            <person name="Jorgensen S.L."/>
            <person name="Zaremba-Niedzwiedzka K."/>
            <person name="Martijn J."/>
            <person name="Lind A.E."/>
            <person name="van Eijk R."/>
            <person name="Schleper C."/>
            <person name="Guy L."/>
            <person name="Ettema T.J."/>
        </authorList>
    </citation>
    <scope>NUCLEOTIDE SEQUENCE</scope>
</reference>
<comment type="caution">
    <text evidence="2">The sequence shown here is derived from an EMBL/GenBank/DDBJ whole genome shotgun (WGS) entry which is preliminary data.</text>
</comment>
<evidence type="ECO:0000256" key="1">
    <source>
        <dbReference type="SAM" id="MobiDB-lite"/>
    </source>
</evidence>
<dbReference type="EMBL" id="LAZR01035212">
    <property type="protein sequence ID" value="KKL28110.1"/>
    <property type="molecule type" value="Genomic_DNA"/>
</dbReference>
<name>A0A0F9C1M6_9ZZZZ</name>
<feature type="compositionally biased region" description="Basic and acidic residues" evidence="1">
    <location>
        <begin position="42"/>
        <end position="54"/>
    </location>
</feature>
<feature type="region of interest" description="Disordered" evidence="1">
    <location>
        <begin position="1"/>
        <end position="22"/>
    </location>
</feature>
<feature type="compositionally biased region" description="Basic and acidic residues" evidence="1">
    <location>
        <begin position="64"/>
        <end position="75"/>
    </location>
</feature>
<feature type="region of interest" description="Disordered" evidence="1">
    <location>
        <begin position="35"/>
        <end position="75"/>
    </location>
</feature>